<evidence type="ECO:0000256" key="9">
    <source>
        <dbReference type="SAM" id="Phobius"/>
    </source>
</evidence>
<name>A0A8J2ITH6_FUSEQ</name>
<keyword evidence="5 7" id="KW-0496">Mitochondrion</keyword>
<dbReference type="Pfam" id="PF07766">
    <property type="entry name" value="LETM1_RBD"/>
    <property type="match status" value="1"/>
</dbReference>
<proteinExistence type="predicted"/>
<dbReference type="EMBL" id="CAJSTJ010000131">
    <property type="protein sequence ID" value="CAG7559960.1"/>
    <property type="molecule type" value="Genomic_DNA"/>
</dbReference>
<keyword evidence="3" id="KW-0999">Mitochondrion inner membrane</keyword>
<organism evidence="11 12">
    <name type="scientific">Fusarium equiseti</name>
    <name type="common">Fusarium scirpi</name>
    <dbReference type="NCBI Taxonomy" id="61235"/>
    <lineage>
        <taxon>Eukaryota</taxon>
        <taxon>Fungi</taxon>
        <taxon>Dikarya</taxon>
        <taxon>Ascomycota</taxon>
        <taxon>Pezizomycotina</taxon>
        <taxon>Sordariomycetes</taxon>
        <taxon>Hypocreomycetidae</taxon>
        <taxon>Hypocreales</taxon>
        <taxon>Nectriaceae</taxon>
        <taxon>Fusarium</taxon>
        <taxon>Fusarium incarnatum-equiseti species complex</taxon>
    </lineage>
</organism>
<reference evidence="11" key="1">
    <citation type="submission" date="2021-05" db="EMBL/GenBank/DDBJ databases">
        <authorList>
            <person name="Khan N."/>
        </authorList>
    </citation>
    <scope>NUCLEOTIDE SEQUENCE</scope>
</reference>
<dbReference type="GO" id="GO:0030003">
    <property type="term" value="P:intracellular monoatomic cation homeostasis"/>
    <property type="evidence" value="ECO:0007669"/>
    <property type="project" value="TreeGrafter"/>
</dbReference>
<feature type="domain" description="Letm1 RBD" evidence="10">
    <location>
        <begin position="248"/>
        <end position="539"/>
    </location>
</feature>
<dbReference type="InterPro" id="IPR044202">
    <property type="entry name" value="LETM1/MDM38-like"/>
</dbReference>
<evidence type="ECO:0000259" key="10">
    <source>
        <dbReference type="PROSITE" id="PS51758"/>
    </source>
</evidence>
<evidence type="ECO:0000313" key="11">
    <source>
        <dbReference type="EMBL" id="CAG7559960.1"/>
    </source>
</evidence>
<dbReference type="AlphaFoldDB" id="A0A8J2ITH6"/>
<keyword evidence="6 9" id="KW-0472">Membrane</keyword>
<feature type="region of interest" description="Disordered" evidence="8">
    <location>
        <begin position="475"/>
        <end position="500"/>
    </location>
</feature>
<sequence>MSASSNVARRAVARNPLMGNARALSRGVTPAILGRHVSRHAKVPAIALLIPRSMSTDHHRPDPSSSGPPPGFNAEQAKKPLPKDGSGSMVAKKEDKKLEKNPNDTSVLKPADAAAATKADTEQVVATNEGVMEKSDAAQKAKEEKKLTLWEKVKKEAHHYWDGSKLLAAEVKISWRLALKMAAGYELTRRENKQLQRTVQDLGRLVPFSVFIIVPLGEALLPLALKLFPNMLPSTFEGQKSKEAKATLLRSTRKEVSEFLRQTLGEGLPLSQATTQKEEFSNFFRKVRATGETPTAQDVIKICKAFRDDLTLDNLSRPQLVSMCKYMNLSTFGTDMMLRYQIRHRMRQIKRDDKAISYEGVDSLTVSELQAACAARGIRTHSVSPARMRGDLQTWLDLRLKEGVPSTLLVLSNAYMYGQGSGEGHNQVEALIGVMSAIPEELYHEIELEVHSAEGAATNKQRLEVIREQQELIEDEAEQDQASQSSGFATPRDTDDIDEKEERLAQAQAEGLGKKQVSEMLEAEIELDKAAETAKSLEQEIHASSGSSKEQK</sequence>
<evidence type="ECO:0000256" key="7">
    <source>
        <dbReference type="PROSITE-ProRule" id="PRU01094"/>
    </source>
</evidence>
<dbReference type="PROSITE" id="PS51758">
    <property type="entry name" value="LETM1_RBD"/>
    <property type="match status" value="1"/>
</dbReference>
<evidence type="ECO:0000256" key="1">
    <source>
        <dbReference type="ARBA" id="ARBA00004434"/>
    </source>
</evidence>
<evidence type="ECO:0000256" key="8">
    <source>
        <dbReference type="SAM" id="MobiDB-lite"/>
    </source>
</evidence>
<evidence type="ECO:0000313" key="12">
    <source>
        <dbReference type="Proteomes" id="UP000693738"/>
    </source>
</evidence>
<feature type="transmembrane region" description="Helical" evidence="9">
    <location>
        <begin position="205"/>
        <end position="225"/>
    </location>
</feature>
<keyword evidence="4 9" id="KW-1133">Transmembrane helix</keyword>
<evidence type="ECO:0000256" key="2">
    <source>
        <dbReference type="ARBA" id="ARBA00022692"/>
    </source>
</evidence>
<evidence type="ECO:0000256" key="6">
    <source>
        <dbReference type="ARBA" id="ARBA00023136"/>
    </source>
</evidence>
<feature type="region of interest" description="Disordered" evidence="8">
    <location>
        <begin position="53"/>
        <end position="120"/>
    </location>
</feature>
<comment type="subcellular location">
    <subcellularLocation>
        <location evidence="1">Mitochondrion inner membrane</location>
        <topology evidence="1">Single-pass membrane protein</topology>
    </subcellularLocation>
</comment>
<comment type="caution">
    <text evidence="11">The sequence shown here is derived from an EMBL/GenBank/DDBJ whole genome shotgun (WGS) entry which is preliminary data.</text>
</comment>
<evidence type="ECO:0000256" key="5">
    <source>
        <dbReference type="ARBA" id="ARBA00023128"/>
    </source>
</evidence>
<evidence type="ECO:0000256" key="4">
    <source>
        <dbReference type="ARBA" id="ARBA00022989"/>
    </source>
</evidence>
<dbReference type="Proteomes" id="UP000693738">
    <property type="component" value="Unassembled WGS sequence"/>
</dbReference>
<gene>
    <name evidence="11" type="ORF">FEQUK3_LOCUS5653</name>
</gene>
<dbReference type="InterPro" id="IPR033122">
    <property type="entry name" value="LETM1-like_RBD"/>
</dbReference>
<dbReference type="GO" id="GO:0043022">
    <property type="term" value="F:ribosome binding"/>
    <property type="evidence" value="ECO:0007669"/>
    <property type="project" value="InterPro"/>
</dbReference>
<feature type="compositionally biased region" description="Basic and acidic residues" evidence="8">
    <location>
        <begin position="91"/>
        <end position="102"/>
    </location>
</feature>
<dbReference type="PANTHER" id="PTHR14009:SF1">
    <property type="entry name" value="MITOCHONDRIAL PROTON_CALCIUM EXCHANGER PROTEIN"/>
    <property type="match status" value="1"/>
</dbReference>
<dbReference type="GO" id="GO:0005743">
    <property type="term" value="C:mitochondrial inner membrane"/>
    <property type="evidence" value="ECO:0007669"/>
    <property type="project" value="UniProtKB-SubCell"/>
</dbReference>
<evidence type="ECO:0000256" key="3">
    <source>
        <dbReference type="ARBA" id="ARBA00022792"/>
    </source>
</evidence>
<keyword evidence="2 9" id="KW-0812">Transmembrane</keyword>
<accession>A0A8J2ITH6</accession>
<protein>
    <recommendedName>
        <fullName evidence="10">Letm1 RBD domain-containing protein</fullName>
    </recommendedName>
</protein>
<dbReference type="PANTHER" id="PTHR14009">
    <property type="entry name" value="LEUCINE ZIPPER-EF-HAND CONTAINING TRANSMEMBRANE PROTEIN"/>
    <property type="match status" value="1"/>
</dbReference>